<dbReference type="PROSITE" id="PS51465">
    <property type="entry name" value="KAZAL_2"/>
    <property type="match status" value="1"/>
</dbReference>
<dbReference type="Ensembl" id="ENSACIT00000000491.1">
    <property type="protein sequence ID" value="ENSACIP00000000469.1"/>
    <property type="gene ID" value="ENSACIG00000000419.1"/>
</dbReference>
<evidence type="ECO:0000313" key="9">
    <source>
        <dbReference type="Proteomes" id="UP000261340"/>
    </source>
</evidence>
<dbReference type="PRINTS" id="PR00290">
    <property type="entry name" value="KAZALINHBTR"/>
</dbReference>
<dbReference type="InterPro" id="IPR001239">
    <property type="entry name" value="Prot_inh_Kazal-m"/>
</dbReference>
<dbReference type="GeneTree" id="ENSGT01030000234957"/>
<evidence type="ECO:0000256" key="1">
    <source>
        <dbReference type="ARBA" id="ARBA00004613"/>
    </source>
</evidence>
<feature type="domain" description="Kazal-like" evidence="7">
    <location>
        <begin position="46"/>
        <end position="97"/>
    </location>
</feature>
<keyword evidence="9" id="KW-1185">Reference proteome</keyword>
<organism evidence="8 9">
    <name type="scientific">Amphilophus citrinellus</name>
    <name type="common">Midas cichlid</name>
    <name type="synonym">Cichlasoma citrinellum</name>
    <dbReference type="NCBI Taxonomy" id="61819"/>
    <lineage>
        <taxon>Eukaryota</taxon>
        <taxon>Metazoa</taxon>
        <taxon>Chordata</taxon>
        <taxon>Craniata</taxon>
        <taxon>Vertebrata</taxon>
        <taxon>Euteleostomi</taxon>
        <taxon>Actinopterygii</taxon>
        <taxon>Neopterygii</taxon>
        <taxon>Teleostei</taxon>
        <taxon>Neoteleostei</taxon>
        <taxon>Acanthomorphata</taxon>
        <taxon>Ovalentaria</taxon>
        <taxon>Cichlomorphae</taxon>
        <taxon>Cichliformes</taxon>
        <taxon>Cichlidae</taxon>
        <taxon>New World cichlids</taxon>
        <taxon>Cichlasomatinae</taxon>
        <taxon>Heroini</taxon>
        <taxon>Amphilophus</taxon>
    </lineage>
</organism>
<evidence type="ECO:0000256" key="6">
    <source>
        <dbReference type="SAM" id="SignalP"/>
    </source>
</evidence>
<keyword evidence="5" id="KW-1015">Disulfide bond</keyword>
<evidence type="ECO:0000256" key="3">
    <source>
        <dbReference type="ARBA" id="ARBA00022690"/>
    </source>
</evidence>
<reference evidence="8" key="1">
    <citation type="submission" date="2025-08" db="UniProtKB">
        <authorList>
            <consortium name="Ensembl"/>
        </authorList>
    </citation>
    <scope>IDENTIFICATION</scope>
</reference>
<dbReference type="SUPFAM" id="SSF100895">
    <property type="entry name" value="Kazal-type serine protease inhibitors"/>
    <property type="match status" value="1"/>
</dbReference>
<dbReference type="GO" id="GO:0004867">
    <property type="term" value="F:serine-type endopeptidase inhibitor activity"/>
    <property type="evidence" value="ECO:0007669"/>
    <property type="project" value="UniProtKB-KW"/>
</dbReference>
<sequence length="97" mass="11050">MKLNVLLCPFLLFSVSVLSQKDETSQFLNTYKMRTLGGPKAEALAEHTEPDCQKYEGGFCTKQYDPVCGSDGKTYDTECVLCKKNRYVNMGLWHTKR</sequence>
<dbReference type="InterPro" id="IPR036058">
    <property type="entry name" value="Kazal_dom_sf"/>
</dbReference>
<dbReference type="AlphaFoldDB" id="A0A3Q0QNP0"/>
<dbReference type="Pfam" id="PF00050">
    <property type="entry name" value="Kazal_1"/>
    <property type="match status" value="1"/>
</dbReference>
<evidence type="ECO:0000259" key="7">
    <source>
        <dbReference type="PROSITE" id="PS51465"/>
    </source>
</evidence>
<dbReference type="SMART" id="SM00280">
    <property type="entry name" value="KAZAL"/>
    <property type="match status" value="1"/>
</dbReference>
<dbReference type="GO" id="GO:0005576">
    <property type="term" value="C:extracellular region"/>
    <property type="evidence" value="ECO:0007669"/>
    <property type="project" value="UniProtKB-SubCell"/>
</dbReference>
<evidence type="ECO:0000256" key="5">
    <source>
        <dbReference type="ARBA" id="ARBA00023157"/>
    </source>
</evidence>
<keyword evidence="6" id="KW-0732">Signal</keyword>
<dbReference type="PANTHER" id="PTHR21312:SF28">
    <property type="entry name" value="OVOINHIBITOR-RELATED"/>
    <property type="match status" value="1"/>
</dbReference>
<dbReference type="OMA" id="THTESMF"/>
<keyword evidence="2" id="KW-0964">Secreted</keyword>
<accession>A0A3Q0QNP0</accession>
<dbReference type="PANTHER" id="PTHR21312">
    <property type="entry name" value="SERINE PROTEASE INHIBITOR"/>
    <property type="match status" value="1"/>
</dbReference>
<protein>
    <recommendedName>
        <fullName evidence="7">Kazal-like domain-containing protein</fullName>
    </recommendedName>
</protein>
<proteinExistence type="predicted"/>
<keyword evidence="4" id="KW-0722">Serine protease inhibitor</keyword>
<dbReference type="PROSITE" id="PS00282">
    <property type="entry name" value="KAZAL_1"/>
    <property type="match status" value="1"/>
</dbReference>
<evidence type="ECO:0000256" key="2">
    <source>
        <dbReference type="ARBA" id="ARBA00022525"/>
    </source>
</evidence>
<feature type="signal peptide" evidence="6">
    <location>
        <begin position="1"/>
        <end position="19"/>
    </location>
</feature>
<keyword evidence="3" id="KW-0646">Protease inhibitor</keyword>
<dbReference type="Proteomes" id="UP000261340">
    <property type="component" value="Unplaced"/>
</dbReference>
<dbReference type="Gene3D" id="3.30.60.30">
    <property type="match status" value="1"/>
</dbReference>
<evidence type="ECO:0000313" key="8">
    <source>
        <dbReference type="Ensembl" id="ENSACIP00000000469.1"/>
    </source>
</evidence>
<name>A0A3Q0QNP0_AMPCI</name>
<reference evidence="8" key="2">
    <citation type="submission" date="2025-09" db="UniProtKB">
        <authorList>
            <consortium name="Ensembl"/>
        </authorList>
    </citation>
    <scope>IDENTIFICATION</scope>
</reference>
<comment type="subcellular location">
    <subcellularLocation>
        <location evidence="1">Secreted</location>
    </subcellularLocation>
</comment>
<evidence type="ECO:0000256" key="4">
    <source>
        <dbReference type="ARBA" id="ARBA00022900"/>
    </source>
</evidence>
<dbReference type="InterPro" id="IPR002350">
    <property type="entry name" value="Kazal_dom"/>
</dbReference>
<feature type="chain" id="PRO_5018647281" description="Kazal-like domain-containing protein" evidence="6">
    <location>
        <begin position="20"/>
        <end position="97"/>
    </location>
</feature>